<dbReference type="InterPro" id="IPR032675">
    <property type="entry name" value="LRR_dom_sf"/>
</dbReference>
<feature type="domain" description="Protein kinase" evidence="18">
    <location>
        <begin position="1583"/>
        <end position="1848"/>
    </location>
</feature>
<dbReference type="FunFam" id="3.80.10.10:FF:000095">
    <property type="entry name" value="LRR receptor-like serine/threonine-protein kinase GSO1"/>
    <property type="match status" value="2"/>
</dbReference>
<evidence type="ECO:0000256" key="4">
    <source>
        <dbReference type="ARBA" id="ARBA00022692"/>
    </source>
</evidence>
<keyword evidence="8 19" id="KW-0418">Kinase</keyword>
<dbReference type="FunFam" id="3.30.200.20:FF:000180">
    <property type="entry name" value="serine/threonine-protein kinase STY46-like"/>
    <property type="match status" value="1"/>
</dbReference>
<dbReference type="GO" id="GO:0005524">
    <property type="term" value="F:ATP binding"/>
    <property type="evidence" value="ECO:0007669"/>
    <property type="project" value="UniProtKB-UniRule"/>
</dbReference>
<evidence type="ECO:0000256" key="16">
    <source>
        <dbReference type="SAM" id="Phobius"/>
    </source>
</evidence>
<feature type="compositionally biased region" description="Polar residues" evidence="15">
    <location>
        <begin position="1854"/>
        <end position="1879"/>
    </location>
</feature>
<feature type="binding site" evidence="14">
    <location>
        <position position="1610"/>
    </location>
    <ligand>
        <name>ATP</name>
        <dbReference type="ChEBI" id="CHEBI:30616"/>
    </ligand>
</feature>
<feature type="region of interest" description="Disordered" evidence="15">
    <location>
        <begin position="1854"/>
        <end position="1971"/>
    </location>
</feature>
<evidence type="ECO:0000256" key="13">
    <source>
        <dbReference type="ARBA" id="ARBA00023180"/>
    </source>
</evidence>
<comment type="subcellular location">
    <subcellularLocation>
        <location evidence="1">Membrane</location>
        <topology evidence="1">Single-pass membrane protein</topology>
    </subcellularLocation>
</comment>
<accession>A0A2P6NSA0</accession>
<dbReference type="SMART" id="SM00369">
    <property type="entry name" value="LRR_TYP"/>
    <property type="match status" value="12"/>
</dbReference>
<evidence type="ECO:0000313" key="20">
    <source>
        <dbReference type="Proteomes" id="UP000241769"/>
    </source>
</evidence>
<dbReference type="PROSITE" id="PS00107">
    <property type="entry name" value="PROTEIN_KINASE_ATP"/>
    <property type="match status" value="1"/>
</dbReference>
<organism evidence="19 20">
    <name type="scientific">Planoprotostelium fungivorum</name>
    <dbReference type="NCBI Taxonomy" id="1890364"/>
    <lineage>
        <taxon>Eukaryota</taxon>
        <taxon>Amoebozoa</taxon>
        <taxon>Evosea</taxon>
        <taxon>Variosea</taxon>
        <taxon>Cavosteliida</taxon>
        <taxon>Cavosteliaceae</taxon>
        <taxon>Planoprotostelium</taxon>
    </lineage>
</organism>
<dbReference type="InParanoid" id="A0A2P6NSA0"/>
<evidence type="ECO:0000313" key="19">
    <source>
        <dbReference type="EMBL" id="PRP86835.1"/>
    </source>
</evidence>
<feature type="compositionally biased region" description="Polar residues" evidence="15">
    <location>
        <begin position="1898"/>
        <end position="1907"/>
    </location>
</feature>
<dbReference type="PROSITE" id="PS51450">
    <property type="entry name" value="LRR"/>
    <property type="match status" value="2"/>
</dbReference>
<dbReference type="Pfam" id="PF00560">
    <property type="entry name" value="LRR_1"/>
    <property type="match status" value="4"/>
</dbReference>
<dbReference type="Pfam" id="PF07714">
    <property type="entry name" value="PK_Tyr_Ser-Thr"/>
    <property type="match status" value="1"/>
</dbReference>
<evidence type="ECO:0000256" key="10">
    <source>
        <dbReference type="ARBA" id="ARBA00022989"/>
    </source>
</evidence>
<dbReference type="PANTHER" id="PTHR27000:SF775">
    <property type="entry name" value="PLANT INTRACELLULAR RAS-GROUP-RELATED LRR PROTEIN 3"/>
    <property type="match status" value="1"/>
</dbReference>
<dbReference type="InterPro" id="IPR011009">
    <property type="entry name" value="Kinase-like_dom_sf"/>
</dbReference>
<evidence type="ECO:0000256" key="9">
    <source>
        <dbReference type="ARBA" id="ARBA00022840"/>
    </source>
</evidence>
<evidence type="ECO:0000256" key="14">
    <source>
        <dbReference type="PROSITE-ProRule" id="PRU10141"/>
    </source>
</evidence>
<dbReference type="Proteomes" id="UP000241769">
    <property type="component" value="Unassembled WGS sequence"/>
</dbReference>
<evidence type="ECO:0000256" key="6">
    <source>
        <dbReference type="ARBA" id="ARBA00022737"/>
    </source>
</evidence>
<dbReference type="InterPro" id="IPR020635">
    <property type="entry name" value="Tyr_kinase_cat_dom"/>
</dbReference>
<dbReference type="PANTHER" id="PTHR27000">
    <property type="entry name" value="LEUCINE-RICH REPEAT RECEPTOR-LIKE PROTEIN KINASE FAMILY PROTEIN-RELATED"/>
    <property type="match status" value="1"/>
</dbReference>
<evidence type="ECO:0000256" key="12">
    <source>
        <dbReference type="ARBA" id="ARBA00023170"/>
    </source>
</evidence>
<dbReference type="InterPro" id="IPR008266">
    <property type="entry name" value="Tyr_kinase_AS"/>
</dbReference>
<evidence type="ECO:0000256" key="2">
    <source>
        <dbReference type="ARBA" id="ARBA00022614"/>
    </source>
</evidence>
<dbReference type="CDD" id="cd13999">
    <property type="entry name" value="STKc_MAP3K-like"/>
    <property type="match status" value="1"/>
</dbReference>
<gene>
    <name evidence="19" type="ORF">PROFUN_05052</name>
</gene>
<reference evidence="19 20" key="1">
    <citation type="journal article" date="2018" name="Genome Biol. Evol.">
        <title>Multiple Roots of Fruiting Body Formation in Amoebozoa.</title>
        <authorList>
            <person name="Hillmann F."/>
            <person name="Forbes G."/>
            <person name="Novohradska S."/>
            <person name="Ferling I."/>
            <person name="Riege K."/>
            <person name="Groth M."/>
            <person name="Westermann M."/>
            <person name="Marz M."/>
            <person name="Spaller T."/>
            <person name="Winckler T."/>
            <person name="Schaap P."/>
            <person name="Glockner G."/>
        </authorList>
    </citation>
    <scope>NUCLEOTIDE SEQUENCE [LARGE SCALE GENOMIC DNA]</scope>
    <source>
        <strain evidence="19 20">Jena</strain>
    </source>
</reference>
<keyword evidence="11 16" id="KW-0472">Membrane</keyword>
<protein>
    <submittedName>
        <fullName evidence="19">Putative leucine-rich repeat receptor-like protein kinase</fullName>
    </submittedName>
</protein>
<name>A0A2P6NSA0_9EUKA</name>
<dbReference type="InterPro" id="IPR003591">
    <property type="entry name" value="Leu-rich_rpt_typical-subtyp"/>
</dbReference>
<keyword evidence="9 14" id="KW-0067">ATP-binding</keyword>
<dbReference type="SMART" id="SM00364">
    <property type="entry name" value="LRR_BAC"/>
    <property type="match status" value="11"/>
</dbReference>
<dbReference type="PROSITE" id="PS50011">
    <property type="entry name" value="PROTEIN_KINASE_DOM"/>
    <property type="match status" value="1"/>
</dbReference>
<keyword evidence="20" id="KW-1185">Reference proteome</keyword>
<dbReference type="GO" id="GO:0004713">
    <property type="term" value="F:protein tyrosine kinase activity"/>
    <property type="evidence" value="ECO:0007669"/>
    <property type="project" value="InterPro"/>
</dbReference>
<keyword evidence="10 16" id="KW-1133">Transmembrane helix</keyword>
<dbReference type="InterPro" id="IPR001611">
    <property type="entry name" value="Leu-rich_rpt"/>
</dbReference>
<dbReference type="InterPro" id="IPR017441">
    <property type="entry name" value="Protein_kinase_ATP_BS"/>
</dbReference>
<feature type="compositionally biased region" description="Low complexity" evidence="15">
    <location>
        <begin position="1885"/>
        <end position="1897"/>
    </location>
</feature>
<dbReference type="Pfam" id="PF13855">
    <property type="entry name" value="LRR_8"/>
    <property type="match status" value="3"/>
</dbReference>
<dbReference type="SUPFAM" id="SSF56112">
    <property type="entry name" value="Protein kinase-like (PK-like)"/>
    <property type="match status" value="1"/>
</dbReference>
<dbReference type="PRINTS" id="PR00109">
    <property type="entry name" value="TYRKINASE"/>
</dbReference>
<keyword evidence="7 14" id="KW-0547">Nucleotide-binding</keyword>
<evidence type="ECO:0000256" key="15">
    <source>
        <dbReference type="SAM" id="MobiDB-lite"/>
    </source>
</evidence>
<evidence type="ECO:0000256" key="11">
    <source>
        <dbReference type="ARBA" id="ARBA00023136"/>
    </source>
</evidence>
<dbReference type="Gene3D" id="3.80.10.10">
    <property type="entry name" value="Ribonuclease Inhibitor"/>
    <property type="match status" value="9"/>
</dbReference>
<proteinExistence type="predicted"/>
<dbReference type="SMART" id="SM00219">
    <property type="entry name" value="TyrKc"/>
    <property type="match status" value="1"/>
</dbReference>
<sequence>MANMMGSYLKVALVLIFIHVAVAQRVPIPLGFDFTNIRELYSSTNDTNICSWYGVGCVDIGDTFYAVGIINMTNNNVTGSFPTSSSFLQASSLFGYINLGENKLTGDVKVFADPNYQHLAFLNISSNQFYGIMPQLYWNVSLVDISNNYITGLTTNAPASNPAPVMASINYGNNLITGFIPSWLTNFAGLQQLILEGNNFEGSLPDFSTGILAELRLGNTLLNNTLNTLLPRLPSTLRSLNLTQIAMTGTISGNFATQFPILELVDLSGNLLTGPIPSMPQTLQQIVIEDNQLQGPIPDMTPCNRLLSLRMGTNNLKMDFSSLFNRLPSSLLELNVSSTQLNGIIPDSISRMSNLSSIDVSYNQVSGLPQSIGTGMFPILQRIAMAGVGLKTMPNLTSIALASISVASNPLNVSLSSIVGLVNYNTSQLNISDCQLNGPMPSLANFISLQQLDLSVNQLTSIATDFVQIQQLIVSGNLITTFPDLSAKPSLVSLIMDVNNLNATAGSIGSHLPPHVLQLSLYGCGLSGDMTAFTNALFTLRSLNLGRNQFTAMPSSVRTVFPNLQQLVLEENQITTLTDLSNTGLLSIRIGGNPFKGNLTSMLSLIPTAVQQLNISSCFLTGTLPSSISNYPYLAQLDLSVNQITSVVPASLVSLSYLRQLNLQVNNFYGEMIHLGSIIRLAAVNISDNSLEGNLTLFSDNSRLQLLDIKANLFTGPLDPLASLTYLRYLDVSNNIFSGTVPSSIGEYLLQLNYLSIARNSLVGGLPSNLVRIPGLLSLDVSFNLFSDALPPVWTSPLLLINFASNQLTGTIPESLFDLGPSVFALVVTGNQLTGSLSPNVSKLVNMQALYVSGNRMSGPIPDAFASLTQLKAIAMGYNQFSGEIPQSICTIPQLFQLDLSHNALNGTIPPCIGNLTPVQQLLIQNNQLTGPIPDSTKNLTNLLALDVSNNFLNGTIESLMGLVNLTTMDCSNNTFTGNIPTAISALSALKSLSMSFNKFSGDCPVDALRQIGGLQRLDVSYNQLTGGVPGYVPTLQHIDASHNQLTTMDNNVFEQTTVLQYMDISYNNIYAPVPTGAGIAAIQYLRINNNRIRGNIVAGLEMLSSLTYLDVSSNLLTGGIPFSLNQIAKLQYCNASSNQLKGSLPPLTNSLAFLTTLDISNNSLSDVLPTVSYPPALQYFSLRGNKLNGTIPSSIGALSSLQYLDLGDNYLQGSVPSTIGGCTKLDTLDLSNNQLSGTLPDGLGSLRAISTIRLSNNQLSGPVPTLRSDPLYIDMSNNQLTGSMEWLNTVTSLTYLNTSHNAFSSIGTNFNSKLKLQTIDLSSNVISDATPDLSSCSELVYANISGNELTGSININSGSLQSVDLSNNQIAFADGLSLPSTASCNLAGNPFQCPLPWTVYTNCRTTCSAGNSSSVSLQMRVQGDLSSFNQNQFLTNLAAACNTTTSRFDVIRTFSGSVYVDMNVLPPSASLPNQGSAQRLVDYIKGNPNSLATNGITVLNTSSPIPATPSSGSNSISKGAIAGIVIAIVAFIAIVVVLVFLAYRYHKKQLKKTAFAVQMQDIDLSKINLGAAKKSQVDYEELKDMHQIGAGAFGVVYRAHWRDILVAVKQIRAERIDEEQLKSFLMEVAILQNLRAHPNVVMFLGMTFPPQPLSMITEFCDGGCLFPYLRQNNVSWEQKLKFIQGIALGMLHLHLEKVIHRDLAVRNVLLNKHLEPKVSDFGMSREQQNTDDASKTATEVGPLKWMSPEAIQERVYSTKSDVFSFGVVCWEIITVREPWADKGPVEAAIAVTTNNERLPIPEDCDPHMARLMTDCWKREPAERPTFKEICELLGAGKVVDPADTPFAYSDLTGNHASNYGSDNKSAKSNYGEMNQESGTMDEMSNNNNYGSYNGSSPQDNYNSFSGPPTPAPKAKKVDDDDDGVGEYLSYSPQKAAEAAKNGGQGEYLSYSPKPKDNTDNYSAFSQNMNK</sequence>
<dbReference type="OrthoDB" id="10261027at2759"/>
<keyword evidence="2" id="KW-0433">Leucine-rich repeat</keyword>
<dbReference type="SUPFAM" id="SSF52058">
    <property type="entry name" value="L domain-like"/>
    <property type="match status" value="5"/>
</dbReference>
<feature type="chain" id="PRO_5015200388" evidence="17">
    <location>
        <begin position="24"/>
        <end position="1971"/>
    </location>
</feature>
<keyword evidence="5 17" id="KW-0732">Signal</keyword>
<dbReference type="EMBL" id="MDYQ01000026">
    <property type="protein sequence ID" value="PRP86835.1"/>
    <property type="molecule type" value="Genomic_DNA"/>
</dbReference>
<keyword evidence="3" id="KW-0808">Transferase</keyword>
<feature type="signal peptide" evidence="17">
    <location>
        <begin position="1"/>
        <end position="23"/>
    </location>
</feature>
<keyword evidence="4 16" id="KW-0812">Transmembrane</keyword>
<feature type="compositionally biased region" description="Polar residues" evidence="15">
    <location>
        <begin position="1960"/>
        <end position="1971"/>
    </location>
</feature>
<evidence type="ECO:0000256" key="5">
    <source>
        <dbReference type="ARBA" id="ARBA00022729"/>
    </source>
</evidence>
<evidence type="ECO:0000256" key="3">
    <source>
        <dbReference type="ARBA" id="ARBA00022679"/>
    </source>
</evidence>
<evidence type="ECO:0000256" key="7">
    <source>
        <dbReference type="ARBA" id="ARBA00022741"/>
    </source>
</evidence>
<dbReference type="InterPro" id="IPR000719">
    <property type="entry name" value="Prot_kinase_dom"/>
</dbReference>
<feature type="transmembrane region" description="Helical" evidence="16">
    <location>
        <begin position="1521"/>
        <end position="1544"/>
    </location>
</feature>
<dbReference type="GO" id="GO:0016020">
    <property type="term" value="C:membrane"/>
    <property type="evidence" value="ECO:0007669"/>
    <property type="project" value="UniProtKB-SubCell"/>
</dbReference>
<evidence type="ECO:0000256" key="1">
    <source>
        <dbReference type="ARBA" id="ARBA00004167"/>
    </source>
</evidence>
<evidence type="ECO:0000259" key="18">
    <source>
        <dbReference type="PROSITE" id="PS50011"/>
    </source>
</evidence>
<dbReference type="InterPro" id="IPR001245">
    <property type="entry name" value="Ser-Thr/Tyr_kinase_cat_dom"/>
</dbReference>
<comment type="caution">
    <text evidence="19">The sequence shown here is derived from an EMBL/GenBank/DDBJ whole genome shotgun (WGS) entry which is preliminary data.</text>
</comment>
<keyword evidence="13" id="KW-0325">Glycoprotein</keyword>
<evidence type="ECO:0000256" key="8">
    <source>
        <dbReference type="ARBA" id="ARBA00022777"/>
    </source>
</evidence>
<keyword evidence="6" id="KW-0677">Repeat</keyword>
<dbReference type="Gene3D" id="1.10.510.10">
    <property type="entry name" value="Transferase(Phosphotransferase) domain 1"/>
    <property type="match status" value="1"/>
</dbReference>
<dbReference type="PROSITE" id="PS00109">
    <property type="entry name" value="PROTEIN_KINASE_TYR"/>
    <property type="match status" value="1"/>
</dbReference>
<evidence type="ECO:0000256" key="17">
    <source>
        <dbReference type="SAM" id="SignalP"/>
    </source>
</evidence>
<keyword evidence="12 19" id="KW-0675">Receptor</keyword>